<organism evidence="5 6">
    <name type="scientific">Phyllachora maydis</name>
    <dbReference type="NCBI Taxonomy" id="1825666"/>
    <lineage>
        <taxon>Eukaryota</taxon>
        <taxon>Fungi</taxon>
        <taxon>Dikarya</taxon>
        <taxon>Ascomycota</taxon>
        <taxon>Pezizomycotina</taxon>
        <taxon>Sordariomycetes</taxon>
        <taxon>Sordariomycetidae</taxon>
        <taxon>Phyllachorales</taxon>
        <taxon>Phyllachoraceae</taxon>
        <taxon>Phyllachora</taxon>
    </lineage>
</organism>
<protein>
    <submittedName>
        <fullName evidence="5">Uncharacterized protein</fullName>
    </submittedName>
</protein>
<gene>
    <name evidence="5" type="ORF">P8C59_006572</name>
</gene>
<reference evidence="5" key="1">
    <citation type="journal article" date="2023" name="Mol. Plant Microbe Interact.">
        <title>Elucidating the Obligate Nature and Biological Capacity of an Invasive Fungal Corn Pathogen.</title>
        <authorList>
            <person name="MacCready J.S."/>
            <person name="Roggenkamp E.M."/>
            <person name="Gdanetz K."/>
            <person name="Chilvers M.I."/>
        </authorList>
    </citation>
    <scope>NUCLEOTIDE SEQUENCE</scope>
    <source>
        <strain evidence="5">PM02</strain>
    </source>
</reference>
<evidence type="ECO:0000256" key="4">
    <source>
        <dbReference type="ARBA" id="ARBA00023242"/>
    </source>
</evidence>
<dbReference type="GO" id="GO:0006606">
    <property type="term" value="P:protein import into nucleus"/>
    <property type="evidence" value="ECO:0007669"/>
    <property type="project" value="TreeGrafter"/>
</dbReference>
<evidence type="ECO:0000256" key="3">
    <source>
        <dbReference type="ARBA" id="ARBA00022448"/>
    </source>
</evidence>
<keyword evidence="6" id="KW-1185">Reference proteome</keyword>
<evidence type="ECO:0000256" key="1">
    <source>
        <dbReference type="ARBA" id="ARBA00004123"/>
    </source>
</evidence>
<dbReference type="GO" id="GO:0005737">
    <property type="term" value="C:cytoplasm"/>
    <property type="evidence" value="ECO:0007669"/>
    <property type="project" value="TreeGrafter"/>
</dbReference>
<comment type="similarity">
    <text evidence="2">Belongs to the importin beta family.</text>
</comment>
<dbReference type="InterPro" id="IPR016024">
    <property type="entry name" value="ARM-type_fold"/>
</dbReference>
<comment type="subcellular location">
    <subcellularLocation>
        <location evidence="1">Nucleus</location>
    </subcellularLocation>
</comment>
<dbReference type="GO" id="GO:0005634">
    <property type="term" value="C:nucleus"/>
    <property type="evidence" value="ECO:0007669"/>
    <property type="project" value="UniProtKB-SubCell"/>
</dbReference>
<proteinExistence type="inferred from homology"/>
<evidence type="ECO:0000256" key="2">
    <source>
        <dbReference type="ARBA" id="ARBA00007991"/>
    </source>
</evidence>
<dbReference type="EMBL" id="JAQQPM010000006">
    <property type="protein sequence ID" value="KAK2072201.1"/>
    <property type="molecule type" value="Genomic_DNA"/>
</dbReference>
<comment type="caution">
    <text evidence="5">The sequence shown here is derived from an EMBL/GenBank/DDBJ whole genome shotgun (WGS) entry which is preliminary data.</text>
</comment>
<keyword evidence="3" id="KW-0813">Transport</keyword>
<accession>A0AAD9I6P4</accession>
<dbReference type="Proteomes" id="UP001217918">
    <property type="component" value="Unassembled WGS sequence"/>
</dbReference>
<name>A0AAD9I6P4_9PEZI</name>
<dbReference type="PANTHER" id="PTHR12363:SF33">
    <property type="entry name" value="IMPORTIN-13"/>
    <property type="match status" value="1"/>
</dbReference>
<evidence type="ECO:0000313" key="6">
    <source>
        <dbReference type="Proteomes" id="UP001217918"/>
    </source>
</evidence>
<dbReference type="AlphaFoldDB" id="A0AAD9I6P4"/>
<dbReference type="SUPFAM" id="SSF48371">
    <property type="entry name" value="ARM repeat"/>
    <property type="match status" value="1"/>
</dbReference>
<dbReference type="InterPro" id="IPR051345">
    <property type="entry name" value="Importin_beta-like_NTR"/>
</dbReference>
<dbReference type="PANTHER" id="PTHR12363">
    <property type="entry name" value="TRANSPORTIN 3 AND IMPORTIN 13"/>
    <property type="match status" value="1"/>
</dbReference>
<dbReference type="Gene3D" id="1.25.10.10">
    <property type="entry name" value="Leucine-rich Repeat Variant"/>
    <property type="match status" value="1"/>
</dbReference>
<evidence type="ECO:0000313" key="5">
    <source>
        <dbReference type="EMBL" id="KAK2072201.1"/>
    </source>
</evidence>
<keyword evidence="4" id="KW-0539">Nucleus</keyword>
<sequence>MEEPFSLPCRLAEVEAAIRALYEPNRPETVSRIQDALQRLQRSASGWQLAQGLIGSPDDNVKFYAALTLIVKLNRDGAELGEADAKGLLVQLVGWLLQSLRHGSGPMVARKLCVALVTYFIHFSPLWPRTVRHLVYCLDTAQAAAPEAVDDAVPTAESVGRLDAQKLRATLWFASSFVEEVGKTDMNAIKYVPVHQRLVRNAPEIACILLQALSSPPESSGCELQVDALSCYQAWVLYAQRASSHTDLLVTPLRHLVEPAMGCFANNDLFQATSELFHDVLSNYSGFFTPDQYHALETLLDTSWAEAHYQRVTQGNHDEDGIHFGLLLLGYGDAKVEDLMERTDDRSQRLLTRLSGLLACRGYPIVDDMVFVPALEFWSTFTETMIDRSFAVVLNCWRKIQWPPVDDFAAWDSADRLAFCDARKEVADLLQSLFTLDGKALVSFFVGLLLRHLPTQNWPELEVSAFCLASLSDGFSDRPDYDDQLTRVFSADLFRLLGQAGQLPLRLRQTALSLLERCSEYFTREPRYLPHALNLLFGAVGDALLGEPSAKAISTLCSSCRSLLTAEVSSFISHYRGIRRDQVIDSMAEERIVLAIASIIQAVADEDQKLDCFAQLYAMIKEDHEHALLLKARPPASLDLSNPVLARRVDTVAVRGASHPAEEAALQLAMRSLRCLSSAAKGLQATEEYPIHLDSEPQAHSRSPGLTSIQDDIMNLIATTHRAFSASSEVVEVTCIILRAGFSETEPGPFVFRPDTVVDFLTGGTSQTPRLGTLLGTACSFVGSLYRGPRKPVPQYLSQLLPWLVSLLRALPEPDSDTEVSQSGIQMAERIMAKYPHVFFQLQPTASLEFLFLFCLRVLSGKEPLPKATAADFWTGFLTLKSEDTGTQATIASATETLGPMLAQALVQNIGGRAARSELDKLSDPLKKLVVQHPRAQAWLERALLDEAFPGAQVSREERLLFLRKLSGLRGARATNQVVREFWLACRGSNFAYAS</sequence>
<dbReference type="InterPro" id="IPR011989">
    <property type="entry name" value="ARM-like"/>
</dbReference>